<gene>
    <name evidence="7 10" type="primary">pepQ</name>
    <name evidence="10" type="ORF">JTBM06_V1_30043</name>
</gene>
<feature type="domain" description="Xaa-Pro dipeptidase N-terminal" evidence="9">
    <location>
        <begin position="15"/>
        <end position="163"/>
    </location>
</feature>
<feature type="binding site" evidence="7">
    <location>
        <position position="263"/>
    </location>
    <ligand>
        <name>Mn(2+)</name>
        <dbReference type="ChEBI" id="CHEBI:29035"/>
        <label>1</label>
    </ligand>
</feature>
<evidence type="ECO:0000256" key="4">
    <source>
        <dbReference type="ARBA" id="ARBA00022997"/>
    </source>
</evidence>
<dbReference type="SUPFAM" id="SSF55920">
    <property type="entry name" value="Creatinase/aminopeptidase"/>
    <property type="match status" value="1"/>
</dbReference>
<dbReference type="GO" id="GO:0016795">
    <property type="term" value="F:phosphoric triester hydrolase activity"/>
    <property type="evidence" value="ECO:0007669"/>
    <property type="project" value="InterPro"/>
</dbReference>
<dbReference type="GO" id="GO:0004177">
    <property type="term" value="F:aminopeptidase activity"/>
    <property type="evidence" value="ECO:0007669"/>
    <property type="project" value="TreeGrafter"/>
</dbReference>
<evidence type="ECO:0000256" key="6">
    <source>
        <dbReference type="ARBA" id="ARBA00023211"/>
    </source>
</evidence>
<dbReference type="Pfam" id="PF00557">
    <property type="entry name" value="Peptidase_M24"/>
    <property type="match status" value="1"/>
</dbReference>
<dbReference type="GO" id="GO:0046872">
    <property type="term" value="F:metal ion binding"/>
    <property type="evidence" value="ECO:0007669"/>
    <property type="project" value="UniProtKB-KW"/>
</dbReference>
<comment type="cofactor">
    <cofactor evidence="7">
        <name>Mn(2+)</name>
        <dbReference type="ChEBI" id="CHEBI:29035"/>
    </cofactor>
    <text evidence="7">Binds 2 manganese ions per subunit.</text>
</comment>
<dbReference type="Gene3D" id="3.40.350.10">
    <property type="entry name" value="Creatinase/prolidase N-terminal domain"/>
    <property type="match status" value="1"/>
</dbReference>
<organism evidence="10">
    <name type="scientific">uncultured Woeseiaceae bacterium</name>
    <dbReference type="NCBI Taxonomy" id="1983305"/>
    <lineage>
        <taxon>Bacteria</taxon>
        <taxon>Pseudomonadati</taxon>
        <taxon>Pseudomonadota</taxon>
        <taxon>Gammaproteobacteria</taxon>
        <taxon>Woeseiales</taxon>
        <taxon>Woeseiaceae</taxon>
        <taxon>environmental samples</taxon>
    </lineage>
</organism>
<accession>A0A7D9H6M2</accession>
<dbReference type="AlphaFoldDB" id="A0A7D9H6M2"/>
<comment type="function">
    <text evidence="7">Splits dipeptides with a prolyl residue in the C-terminal position.</text>
</comment>
<keyword evidence="3 7" id="KW-0378">Hydrolase</keyword>
<dbReference type="InterPro" id="IPR048819">
    <property type="entry name" value="PepQ_N"/>
</dbReference>
<dbReference type="InterPro" id="IPR001131">
    <property type="entry name" value="Peptidase_M24B_aminopep-P_CS"/>
</dbReference>
<dbReference type="Pfam" id="PF21216">
    <property type="entry name" value="PepQ_N"/>
    <property type="match status" value="1"/>
</dbReference>
<feature type="binding site" evidence="7">
    <location>
        <position position="427"/>
    </location>
    <ligand>
        <name>Mn(2+)</name>
        <dbReference type="ChEBI" id="CHEBI:29035"/>
        <label>2</label>
    </ligand>
</feature>
<reference evidence="10" key="1">
    <citation type="submission" date="2019-07" db="EMBL/GenBank/DDBJ databases">
        <authorList>
            <person name="Weber M."/>
            <person name="Kostadinov I."/>
            <person name="Kostadinov D I."/>
        </authorList>
    </citation>
    <scope>NUCLEOTIDE SEQUENCE</scope>
    <source>
        <strain evidence="10">Gfbio:sag-sample-m06:053724c1-46a9-4a36-b237-ea2bf867836b</strain>
    </source>
</reference>
<dbReference type="GO" id="GO:0006508">
    <property type="term" value="P:proteolysis"/>
    <property type="evidence" value="ECO:0007669"/>
    <property type="project" value="UniProtKB-KW"/>
</dbReference>
<evidence type="ECO:0000313" key="10">
    <source>
        <dbReference type="EMBL" id="VUX55484.1"/>
    </source>
</evidence>
<dbReference type="PROSITE" id="PS00491">
    <property type="entry name" value="PROLINE_PEPTIDASE"/>
    <property type="match status" value="1"/>
</dbReference>
<dbReference type="EMBL" id="LR633967">
    <property type="protein sequence ID" value="VUX55484.1"/>
    <property type="molecule type" value="Genomic_DNA"/>
</dbReference>
<keyword evidence="5 7" id="KW-0482">Metalloprotease</keyword>
<dbReference type="HAMAP" id="MF_01279">
    <property type="entry name" value="X_Pro_dipeptid"/>
    <property type="match status" value="1"/>
</dbReference>
<feature type="binding site" evidence="7">
    <location>
        <position position="343"/>
    </location>
    <ligand>
        <name>Mn(2+)</name>
        <dbReference type="ChEBI" id="CHEBI:29035"/>
        <label>1</label>
    </ligand>
</feature>
<dbReference type="NCBIfam" id="NF010133">
    <property type="entry name" value="PRK13607.1"/>
    <property type="match status" value="1"/>
</dbReference>
<dbReference type="EC" id="3.4.13.9" evidence="7"/>
<dbReference type="InterPro" id="IPR036005">
    <property type="entry name" value="Creatinase/aminopeptidase-like"/>
</dbReference>
<dbReference type="GO" id="GO:0005829">
    <property type="term" value="C:cytosol"/>
    <property type="evidence" value="ECO:0007669"/>
    <property type="project" value="TreeGrafter"/>
</dbReference>
<feature type="binding site" evidence="7">
    <location>
        <position position="388"/>
    </location>
    <ligand>
        <name>Mn(2+)</name>
        <dbReference type="ChEBI" id="CHEBI:29035"/>
        <label>1</label>
    </ligand>
</feature>
<evidence type="ECO:0000256" key="5">
    <source>
        <dbReference type="ARBA" id="ARBA00023049"/>
    </source>
</evidence>
<keyword evidence="6 7" id="KW-0464">Manganese</keyword>
<comment type="similarity">
    <text evidence="7">Belongs to the peptidase M24B family. Bacterial-type prolidase subfamily.</text>
</comment>
<feature type="binding site" evidence="7">
    <location>
        <position position="427"/>
    </location>
    <ligand>
        <name>Mn(2+)</name>
        <dbReference type="ChEBI" id="CHEBI:29035"/>
        <label>1</label>
    </ligand>
</feature>
<proteinExistence type="inferred from homology"/>
<dbReference type="PANTHER" id="PTHR43226:SF8">
    <property type="entry name" value="XAA-PRO DIPEPTIDASE"/>
    <property type="match status" value="1"/>
</dbReference>
<evidence type="ECO:0000259" key="9">
    <source>
        <dbReference type="Pfam" id="PF21216"/>
    </source>
</evidence>
<dbReference type="Gene3D" id="3.90.230.10">
    <property type="entry name" value="Creatinase/methionine aminopeptidase superfamily"/>
    <property type="match status" value="1"/>
</dbReference>
<dbReference type="PANTHER" id="PTHR43226">
    <property type="entry name" value="XAA-PRO AMINOPEPTIDASE 3"/>
    <property type="match status" value="1"/>
</dbReference>
<feature type="binding site" evidence="7">
    <location>
        <position position="263"/>
    </location>
    <ligand>
        <name>Mn(2+)</name>
        <dbReference type="ChEBI" id="CHEBI:29035"/>
        <label>2</label>
    </ligand>
</feature>
<dbReference type="InterPro" id="IPR029149">
    <property type="entry name" value="Creatin/AminoP/Spt16_N"/>
</dbReference>
<dbReference type="InterPro" id="IPR000994">
    <property type="entry name" value="Pept_M24"/>
</dbReference>
<evidence type="ECO:0000256" key="3">
    <source>
        <dbReference type="ARBA" id="ARBA00022801"/>
    </source>
</evidence>
<evidence type="ECO:0000256" key="2">
    <source>
        <dbReference type="ARBA" id="ARBA00022723"/>
    </source>
</evidence>
<keyword evidence="1 7" id="KW-0645">Protease</keyword>
<evidence type="ECO:0000256" key="1">
    <source>
        <dbReference type="ARBA" id="ARBA00022670"/>
    </source>
</evidence>
<evidence type="ECO:0000256" key="7">
    <source>
        <dbReference type="HAMAP-Rule" id="MF_01279"/>
    </source>
</evidence>
<keyword evidence="4 7" id="KW-0224">Dipeptidase</keyword>
<dbReference type="GO" id="GO:0008235">
    <property type="term" value="F:metalloexopeptidase activity"/>
    <property type="evidence" value="ECO:0007669"/>
    <property type="project" value="UniProtKB-UniRule"/>
</dbReference>
<name>A0A7D9H6M2_9GAMM</name>
<evidence type="ECO:0000259" key="8">
    <source>
        <dbReference type="Pfam" id="PF00557"/>
    </source>
</evidence>
<feature type="binding site" evidence="7">
    <location>
        <position position="252"/>
    </location>
    <ligand>
        <name>Mn(2+)</name>
        <dbReference type="ChEBI" id="CHEBI:29035"/>
        <label>2</label>
    </ligand>
</feature>
<comment type="catalytic activity">
    <reaction evidence="7">
        <text>Xaa-L-Pro dipeptide + H2O = an L-alpha-amino acid + L-proline</text>
        <dbReference type="Rhea" id="RHEA:76407"/>
        <dbReference type="ChEBI" id="CHEBI:15377"/>
        <dbReference type="ChEBI" id="CHEBI:59869"/>
        <dbReference type="ChEBI" id="CHEBI:60039"/>
        <dbReference type="ChEBI" id="CHEBI:195196"/>
        <dbReference type="EC" id="3.4.13.9"/>
    </reaction>
</comment>
<dbReference type="InterPro" id="IPR022846">
    <property type="entry name" value="X_Pro_dipept"/>
</dbReference>
<sequence>MSISPYVDEAGLGALYPDHIQTIKSRHDQALERAGASHAVIFSGAPRAVFLDDYDYPFKPNPHFVGWLPLTQTPYCYVIYTPGETPVLVYYQEKDYWHLPAANPAGYWADQFEIRVVHTSEDVARQLPEDRSQCILIGEIDDPAHAFGIDRINPSSALNILHYGRAVKTAYELECMRGASRRAVKGHRAAEKAFGAGKSEYNIHLDFCRAVEHTDNELPYGNIIALNENGAVLHYQHQLREEPAEFRSFLIDAGARINGYASDITRTYAKQAGEFADLIERFDQLQQELVAEVKAKLEFSELHILCHRKIAELLVEIGVAKGSADALIEEGVTMAFYPHGLGHLLGIQVHDVGGRQADDLETTIDPPSGHPYLRLTRQIEVDQVLTIEPGLYVIDMLQEKLAGTPAHAMINQKRLDWLRPYGGIRIEDNVRVLADGCENLTRDAFAA</sequence>
<feature type="domain" description="Peptidase M24" evidence="8">
    <location>
        <begin position="174"/>
        <end position="432"/>
    </location>
</feature>
<dbReference type="InterPro" id="IPR052433">
    <property type="entry name" value="X-Pro_dipept-like"/>
</dbReference>
<keyword evidence="2 7" id="KW-0479">Metal-binding</keyword>
<dbReference type="GO" id="GO:0102009">
    <property type="term" value="F:proline dipeptidase activity"/>
    <property type="evidence" value="ECO:0007669"/>
    <property type="project" value="UniProtKB-EC"/>
</dbReference>
<protein>
    <recommendedName>
        <fullName evidence="7">Xaa-Pro dipeptidase</fullName>
        <shortName evidence="7">X-Pro dipeptidase</shortName>
        <ecNumber evidence="7">3.4.13.9</ecNumber>
    </recommendedName>
    <alternativeName>
        <fullName evidence="7">Imidodipeptidase</fullName>
    </alternativeName>
    <alternativeName>
        <fullName evidence="7">Proline dipeptidase</fullName>
        <shortName evidence="7">Prolidase</shortName>
    </alternativeName>
</protein>